<proteinExistence type="predicted"/>
<accession>X1JIJ1</accession>
<dbReference type="GO" id="GO:0009423">
    <property type="term" value="P:chorismate biosynthetic process"/>
    <property type="evidence" value="ECO:0007669"/>
    <property type="project" value="TreeGrafter"/>
</dbReference>
<evidence type="ECO:0000256" key="1">
    <source>
        <dbReference type="ARBA" id="ARBA00022679"/>
    </source>
</evidence>
<feature type="domain" description="Enolpyruvate transferase" evidence="2">
    <location>
        <begin position="18"/>
        <end position="153"/>
    </location>
</feature>
<dbReference type="EMBL" id="BARU01039153">
    <property type="protein sequence ID" value="GAH78114.1"/>
    <property type="molecule type" value="Genomic_DNA"/>
</dbReference>
<organism evidence="3">
    <name type="scientific">marine sediment metagenome</name>
    <dbReference type="NCBI Taxonomy" id="412755"/>
    <lineage>
        <taxon>unclassified sequences</taxon>
        <taxon>metagenomes</taxon>
        <taxon>ecological metagenomes</taxon>
    </lineage>
</organism>
<dbReference type="InterPro" id="IPR036968">
    <property type="entry name" value="Enolpyruvate_Tfrase_sf"/>
</dbReference>
<name>X1JIJ1_9ZZZZ</name>
<dbReference type="InterPro" id="IPR023193">
    <property type="entry name" value="EPSP_synthase_CS"/>
</dbReference>
<gene>
    <name evidence="3" type="ORF">S03H2_60725</name>
</gene>
<dbReference type="PANTHER" id="PTHR21090">
    <property type="entry name" value="AROM/DEHYDROQUINATE SYNTHASE"/>
    <property type="match status" value="1"/>
</dbReference>
<dbReference type="InterPro" id="IPR001986">
    <property type="entry name" value="Enolpyruvate_Tfrase_dom"/>
</dbReference>
<dbReference type="PROSITE" id="PS00885">
    <property type="entry name" value="EPSP_SYNTHASE_2"/>
    <property type="match status" value="1"/>
</dbReference>
<dbReference type="InterPro" id="IPR013792">
    <property type="entry name" value="RNA3'P_cycl/enolpyr_Trfase_a/b"/>
</dbReference>
<reference evidence="3" key="1">
    <citation type="journal article" date="2014" name="Front. Microbiol.">
        <title>High frequency of phylogenetically diverse reductive dehalogenase-homologous genes in deep subseafloor sedimentary metagenomes.</title>
        <authorList>
            <person name="Kawai M."/>
            <person name="Futagami T."/>
            <person name="Toyoda A."/>
            <person name="Takaki Y."/>
            <person name="Nishi S."/>
            <person name="Hori S."/>
            <person name="Arai W."/>
            <person name="Tsubouchi T."/>
            <person name="Morono Y."/>
            <person name="Uchiyama I."/>
            <person name="Ito T."/>
            <person name="Fujiyama A."/>
            <person name="Inagaki F."/>
            <person name="Takami H."/>
        </authorList>
    </citation>
    <scope>NUCLEOTIDE SEQUENCE</scope>
    <source>
        <strain evidence="3">Expedition CK06-06</strain>
    </source>
</reference>
<evidence type="ECO:0000259" key="2">
    <source>
        <dbReference type="Pfam" id="PF00275"/>
    </source>
</evidence>
<dbReference type="AlphaFoldDB" id="X1JIJ1"/>
<dbReference type="PANTHER" id="PTHR21090:SF5">
    <property type="entry name" value="PENTAFUNCTIONAL AROM POLYPEPTIDE"/>
    <property type="match status" value="1"/>
</dbReference>
<dbReference type="GO" id="GO:0003866">
    <property type="term" value="F:3-phosphoshikimate 1-carboxyvinyltransferase activity"/>
    <property type="evidence" value="ECO:0007669"/>
    <property type="project" value="TreeGrafter"/>
</dbReference>
<dbReference type="SUPFAM" id="SSF55205">
    <property type="entry name" value="EPT/RTPC-like"/>
    <property type="match status" value="1"/>
</dbReference>
<comment type="caution">
    <text evidence="3">The sequence shown here is derived from an EMBL/GenBank/DDBJ whole genome shotgun (WGS) entry which is preliminary data.</text>
</comment>
<protein>
    <recommendedName>
        <fullName evidence="2">Enolpyruvate transferase domain-containing protein</fullName>
    </recommendedName>
</protein>
<dbReference type="Gene3D" id="3.65.10.10">
    <property type="entry name" value="Enolpyruvate transferase domain"/>
    <property type="match status" value="1"/>
</dbReference>
<dbReference type="Pfam" id="PF00275">
    <property type="entry name" value="EPSP_synthase"/>
    <property type="match status" value="1"/>
</dbReference>
<keyword evidence="1" id="KW-0808">Transferase</keyword>
<evidence type="ECO:0000313" key="3">
    <source>
        <dbReference type="EMBL" id="GAH78114.1"/>
    </source>
</evidence>
<sequence>MAMGARLKMENERVEAGEPLADIMIESSELKGVEIGGDIIPRLIDEIPVLAVAGCVARGKTAIRGAGELRVKESDRIATVSRELSRLGAKIEPLPDGMVIHGGEPLLGAEVDSHLDHRLAMSLAVAGLIAKGGTTINHAQVVQVSYPAFWQDLQNLAD</sequence>